<dbReference type="InterPro" id="IPR050490">
    <property type="entry name" value="Bact_solute-bd_prot1"/>
</dbReference>
<accession>A0ABU1FJJ1</accession>
<dbReference type="Gene3D" id="3.40.190.10">
    <property type="entry name" value="Periplasmic binding protein-like II"/>
    <property type="match status" value="2"/>
</dbReference>
<gene>
    <name evidence="2" type="ORF">RH861_05110</name>
</gene>
<dbReference type="EMBL" id="JAVKGS010000001">
    <property type="protein sequence ID" value="MDR5691440.1"/>
    <property type="molecule type" value="Genomic_DNA"/>
</dbReference>
<proteinExistence type="predicted"/>
<organism evidence="2 3">
    <name type="scientific">Agromyces indicus</name>
    <dbReference type="NCBI Taxonomy" id="758919"/>
    <lineage>
        <taxon>Bacteria</taxon>
        <taxon>Bacillati</taxon>
        <taxon>Actinomycetota</taxon>
        <taxon>Actinomycetes</taxon>
        <taxon>Micrococcales</taxon>
        <taxon>Microbacteriaceae</taxon>
        <taxon>Agromyces</taxon>
    </lineage>
</organism>
<dbReference type="Pfam" id="PF01547">
    <property type="entry name" value="SBP_bac_1"/>
    <property type="match status" value="1"/>
</dbReference>
<feature type="signal peptide" evidence="1">
    <location>
        <begin position="1"/>
        <end position="36"/>
    </location>
</feature>
<protein>
    <submittedName>
        <fullName evidence="2">Extracellular solute-binding protein</fullName>
    </submittedName>
</protein>
<keyword evidence="3" id="KW-1185">Reference proteome</keyword>
<evidence type="ECO:0000313" key="3">
    <source>
        <dbReference type="Proteomes" id="UP001260072"/>
    </source>
</evidence>
<sequence>MPASRPATGRRPRRRTRIAVALAGVLATTLAMSACAGPGSTGPAEITFHMSKPEAIPYFRDLVRQFNSEQSDVRVTLDTASNLSAGFLRGNPPDVGLLNYNMEMARFMERGALSDLSDMPEADRIRPDVQELVDQYATYPGRTSVLPYSVAAASVIYNVAMFEEQGLEVPKTWDEFVEVCETLEAAGITPIYSTYKDPWTVGQGLFDYTVGGSIDVAGFYEQMNELGTEVGPDSPVSFQKTLAEPVERMLQIADYSQPGAESRGYGDGNVAFANEEAAMYFQGPWALGEIAKTNPDLELGTFPLPVTDDPDDLEVRVNLDLALWIPESGTDQEAARTFVSYLMQKDVMDDYNAAFLGFGTTTDAAPVTDERIIGMQEYYDDGRFYQGPSRAIPLTIPTDNYIQSMVTGGDPQRILATLDADWARLALRG</sequence>
<evidence type="ECO:0000256" key="1">
    <source>
        <dbReference type="SAM" id="SignalP"/>
    </source>
</evidence>
<dbReference type="PANTHER" id="PTHR43649:SF12">
    <property type="entry name" value="DIACETYLCHITOBIOSE BINDING PROTEIN DASA"/>
    <property type="match status" value="1"/>
</dbReference>
<dbReference type="RefSeq" id="WP_310520058.1">
    <property type="nucleotide sequence ID" value="NZ_BAABBS010000003.1"/>
</dbReference>
<evidence type="ECO:0000313" key="2">
    <source>
        <dbReference type="EMBL" id="MDR5691440.1"/>
    </source>
</evidence>
<comment type="caution">
    <text evidence="2">The sequence shown here is derived from an EMBL/GenBank/DDBJ whole genome shotgun (WGS) entry which is preliminary data.</text>
</comment>
<dbReference type="InterPro" id="IPR006059">
    <property type="entry name" value="SBP"/>
</dbReference>
<dbReference type="SUPFAM" id="SSF53850">
    <property type="entry name" value="Periplasmic binding protein-like II"/>
    <property type="match status" value="1"/>
</dbReference>
<dbReference type="PROSITE" id="PS51257">
    <property type="entry name" value="PROKAR_LIPOPROTEIN"/>
    <property type="match status" value="1"/>
</dbReference>
<keyword evidence="1" id="KW-0732">Signal</keyword>
<dbReference type="Proteomes" id="UP001260072">
    <property type="component" value="Unassembled WGS sequence"/>
</dbReference>
<reference evidence="3" key="1">
    <citation type="submission" date="2023-07" db="EMBL/GenBank/DDBJ databases">
        <title>Description of three actinobacteria isolated from air of manufacturing shop in a pharmaceutical factory.</title>
        <authorList>
            <person name="Zhang D.-F."/>
        </authorList>
    </citation>
    <scope>NUCLEOTIDE SEQUENCE [LARGE SCALE GENOMIC DNA]</scope>
    <source>
        <strain evidence="3">CCTCC AB 2011122</strain>
    </source>
</reference>
<name>A0ABU1FJJ1_9MICO</name>
<feature type="chain" id="PRO_5047414714" evidence="1">
    <location>
        <begin position="37"/>
        <end position="429"/>
    </location>
</feature>
<dbReference type="PANTHER" id="PTHR43649">
    <property type="entry name" value="ARABINOSE-BINDING PROTEIN-RELATED"/>
    <property type="match status" value="1"/>
</dbReference>